<dbReference type="Proteomes" id="UP000501346">
    <property type="component" value="Chromosome ScXII"/>
</dbReference>
<dbReference type="EMBL" id="CP048993">
    <property type="protein sequence ID" value="QID81309.1"/>
    <property type="molecule type" value="Genomic_DNA"/>
</dbReference>
<keyword evidence="1" id="KW-0812">Transmembrane</keyword>
<protein>
    <submittedName>
        <fullName evidence="2">Platinum sensitivity</fullName>
    </submittedName>
</protein>
<dbReference type="AlphaFoldDB" id="A0A6C1DWQ0"/>
<keyword evidence="1" id="KW-0472">Membrane</keyword>
<gene>
    <name evidence="2" type="primary">PSY3_1</name>
    <name evidence="2" type="ORF">GRS66_003681</name>
</gene>
<keyword evidence="3" id="KW-1185">Reference proteome</keyword>
<dbReference type="CDD" id="cd19480">
    <property type="entry name" value="Psy3"/>
    <property type="match status" value="1"/>
</dbReference>
<organism evidence="2 3">
    <name type="scientific">Saccharomyces pastorianus</name>
    <name type="common">Lager yeast</name>
    <name type="synonym">Saccharomyces cerevisiae x Saccharomyces eubayanus</name>
    <dbReference type="NCBI Taxonomy" id="27292"/>
    <lineage>
        <taxon>Eukaryota</taxon>
        <taxon>Fungi</taxon>
        <taxon>Dikarya</taxon>
        <taxon>Ascomycota</taxon>
        <taxon>Saccharomycotina</taxon>
        <taxon>Saccharomycetes</taxon>
        <taxon>Saccharomycetales</taxon>
        <taxon>Saccharomycetaceae</taxon>
        <taxon>Saccharomyces</taxon>
    </lineage>
</organism>
<dbReference type="GO" id="GO:0097196">
    <property type="term" value="C:Shu complex"/>
    <property type="evidence" value="ECO:0007669"/>
    <property type="project" value="InterPro"/>
</dbReference>
<evidence type="ECO:0000256" key="1">
    <source>
        <dbReference type="SAM" id="Phobius"/>
    </source>
</evidence>
<dbReference type="OrthoDB" id="4055611at2759"/>
<evidence type="ECO:0000313" key="3">
    <source>
        <dbReference type="Proteomes" id="UP000501346"/>
    </source>
</evidence>
<proteinExistence type="predicted"/>
<accession>A0A6C1DWQ0</accession>
<keyword evidence="1" id="KW-1133">Transmembrane helix</keyword>
<feature type="transmembrane region" description="Helical" evidence="1">
    <location>
        <begin position="90"/>
        <end position="111"/>
    </location>
</feature>
<dbReference type="SMR" id="A0A6C1DWQ0"/>
<dbReference type="GO" id="GO:0000725">
    <property type="term" value="P:recombinational repair"/>
    <property type="evidence" value="ECO:0007669"/>
    <property type="project" value="InterPro"/>
</dbReference>
<dbReference type="Gene3D" id="3.40.50.300">
    <property type="entry name" value="P-loop containing nucleotide triphosphate hydrolases"/>
    <property type="match status" value="1"/>
</dbReference>
<name>A0A6C1DWQ0_SACPS</name>
<sequence>MEVLKNIRIYPLSNFITSTKNYINLPNELRNLISEEQESKLGFLHIIESDFKPSVALQKLVNCTTGDEKILIIDIVSIWSQQKQRQHGAIYMNSLSCINITGLIVFLELLYDSPMDALRRCQVDNFNFQLRGIVIDNLSFLNFESDKNYDVINLSKFEKLFKILRKLREFLGCWIITKSFPTDFYNGIENTLVDKWSIKRKSGVTLYPTKLPDSYMKGMDLIIYREVVDGRPQYRRIAALEE</sequence>
<dbReference type="InterPro" id="IPR031779">
    <property type="entry name" value="Psy3"/>
</dbReference>
<dbReference type="GO" id="GO:0005634">
    <property type="term" value="C:nucleus"/>
    <property type="evidence" value="ECO:0007669"/>
    <property type="project" value="InterPro"/>
</dbReference>
<dbReference type="Pfam" id="PF16836">
    <property type="entry name" value="PSY3"/>
    <property type="match status" value="1"/>
</dbReference>
<evidence type="ECO:0000313" key="2">
    <source>
        <dbReference type="EMBL" id="QID81309.1"/>
    </source>
</evidence>
<reference evidence="2 3" key="1">
    <citation type="journal article" date="2019" name="BMC Genomics">
        <title>Chromosome level assembly and comparative genome analysis confirm lager-brewing yeasts originated from a single hybridization.</title>
        <authorList>
            <person name="Salazar A.N."/>
            <person name="Gorter de Vries A.R."/>
            <person name="van den Broek M."/>
            <person name="Brouwers N."/>
            <person name="de la Torre Cortes P."/>
            <person name="Kuijpers N.G.A."/>
            <person name="Daran J.G."/>
            <person name="Abeel T."/>
        </authorList>
    </citation>
    <scope>NUCLEOTIDE SEQUENCE [LARGE SCALE GENOMIC DNA]</scope>
    <source>
        <strain evidence="2 3">CBS 1483</strain>
    </source>
</reference>
<dbReference type="InterPro" id="IPR027417">
    <property type="entry name" value="P-loop_NTPase"/>
</dbReference>